<dbReference type="EMBL" id="LGRN01000131">
    <property type="protein sequence ID" value="OJD15921.1"/>
    <property type="molecule type" value="Genomic_DNA"/>
</dbReference>
<feature type="compositionally biased region" description="Basic and acidic residues" evidence="1">
    <location>
        <begin position="107"/>
        <end position="121"/>
    </location>
</feature>
<protein>
    <recommendedName>
        <fullName evidence="4">F-box domain-containing protein</fullName>
    </recommendedName>
</protein>
<reference evidence="2 3" key="1">
    <citation type="submission" date="2015-07" db="EMBL/GenBank/DDBJ databases">
        <title>Emmonsia species relationships and genome sequence.</title>
        <authorList>
            <consortium name="The Broad Institute Genomics Platform"/>
            <person name="Cuomo C.A."/>
            <person name="Munoz J.F."/>
            <person name="Imamovic A."/>
            <person name="Priest M.E."/>
            <person name="Young S."/>
            <person name="Clay O.K."/>
            <person name="McEwen J.G."/>
        </authorList>
    </citation>
    <scope>NUCLEOTIDE SEQUENCE [LARGE SCALE GENOMIC DNA]</scope>
    <source>
        <strain evidence="2 3">UAMH 9510</strain>
    </source>
</reference>
<evidence type="ECO:0000256" key="1">
    <source>
        <dbReference type="SAM" id="MobiDB-lite"/>
    </source>
</evidence>
<dbReference type="PANTHER" id="PTHR13252">
    <property type="entry name" value="F-BOX ONLY PROTEIN 28"/>
    <property type="match status" value="1"/>
</dbReference>
<dbReference type="Proteomes" id="UP000182235">
    <property type="component" value="Unassembled WGS sequence"/>
</dbReference>
<sequence length="637" mass="70438">MEKLPVELVSRILECRLTIAPLPSVNIGADPSSIDIGPHELSALQCVSRRLFEICCDNSIWRQHCYEAANHKLQDHTALFTTHNTGGAVDVLLTGGTGTGNISESSEPFHADSDVVSDKRTGPLSNSASQWDPSYRGEEVNWYSEYIARNAPISVQWLQEPYAAGMKDEEDVIIQREVKGMGIMKDHNYGGSDKIIGPLDDGTLCLWDLNRSTISERSTRGKIIGISARGALTTDSLRRADAGSSSKATNLDFISIGECVSVDSFRQTAYVAVGNILNEVDLSTLQVVSQQKYPWSIFALSQETEYSAPLTVATTRNLNLYDPRFCGPGPDSRICCPAPPDNGKYIPLFQPIPLSVLHTPLPNINSIALAGRFSAILLYDRRKLSSLLSTAHSGARICSLAAVPTCPRPYSIARPELQDNHTIVAAGEYKGRGSLEMFSIATPHNIGDYQTQQRSLLVKDSICLNRQSASGSKLLSVAAHGTRLVFSDANGYIKWVERDGRTEVRRWNLSQDSKYRRRRRGTASPSPSSSHDPEYCRWAAEYATGGSDIVRKILPAGYTDVLDDELLIWTGDRIGRLRFSSKAGRDWDNEAEIYEEKMKSIKREEDDKMAMYAEAVLQSMKTHQQELTWMGDFGTGN</sequence>
<dbReference type="InterPro" id="IPR039719">
    <property type="entry name" value="FBXO28"/>
</dbReference>
<dbReference type="OrthoDB" id="539158at2759"/>
<dbReference type="PANTHER" id="PTHR13252:SF9">
    <property type="entry name" value="F-BOX ONLY PROTEIN 28"/>
    <property type="match status" value="1"/>
</dbReference>
<proteinExistence type="predicted"/>
<gene>
    <name evidence="2" type="ORF">AJ78_03864</name>
</gene>
<evidence type="ECO:0008006" key="4">
    <source>
        <dbReference type="Google" id="ProtNLM"/>
    </source>
</evidence>
<dbReference type="GO" id="GO:0000209">
    <property type="term" value="P:protein polyubiquitination"/>
    <property type="evidence" value="ECO:0007669"/>
    <property type="project" value="TreeGrafter"/>
</dbReference>
<evidence type="ECO:0000313" key="2">
    <source>
        <dbReference type="EMBL" id="OJD15921.1"/>
    </source>
</evidence>
<dbReference type="InterPro" id="IPR036322">
    <property type="entry name" value="WD40_repeat_dom_sf"/>
</dbReference>
<dbReference type="Gene3D" id="1.20.1280.50">
    <property type="match status" value="1"/>
</dbReference>
<name>A0A1J9PHL2_9EURO</name>
<keyword evidence="3" id="KW-1185">Reference proteome</keyword>
<evidence type="ECO:0000313" key="3">
    <source>
        <dbReference type="Proteomes" id="UP000182235"/>
    </source>
</evidence>
<accession>A0A1J9PHL2</accession>
<dbReference type="InterPro" id="IPR036047">
    <property type="entry name" value="F-box-like_dom_sf"/>
</dbReference>
<dbReference type="SUPFAM" id="SSF50978">
    <property type="entry name" value="WD40 repeat-like"/>
    <property type="match status" value="1"/>
</dbReference>
<dbReference type="AlphaFoldDB" id="A0A1J9PHL2"/>
<comment type="caution">
    <text evidence="2">The sequence shown here is derived from an EMBL/GenBank/DDBJ whole genome shotgun (WGS) entry which is preliminary data.</text>
</comment>
<dbReference type="VEuPathDB" id="FungiDB:AJ78_03864"/>
<feature type="region of interest" description="Disordered" evidence="1">
    <location>
        <begin position="102"/>
        <end position="130"/>
    </location>
</feature>
<dbReference type="SUPFAM" id="SSF81383">
    <property type="entry name" value="F-box domain"/>
    <property type="match status" value="1"/>
</dbReference>
<dbReference type="STRING" id="1447872.A0A1J9PHL2"/>
<organism evidence="2 3">
    <name type="scientific">Emergomyces pasteurianus Ep9510</name>
    <dbReference type="NCBI Taxonomy" id="1447872"/>
    <lineage>
        <taxon>Eukaryota</taxon>
        <taxon>Fungi</taxon>
        <taxon>Dikarya</taxon>
        <taxon>Ascomycota</taxon>
        <taxon>Pezizomycotina</taxon>
        <taxon>Eurotiomycetes</taxon>
        <taxon>Eurotiomycetidae</taxon>
        <taxon>Onygenales</taxon>
        <taxon>Ajellomycetaceae</taxon>
        <taxon>Emergomyces</taxon>
    </lineage>
</organism>